<dbReference type="SMART" id="SM00089">
    <property type="entry name" value="PKD"/>
    <property type="match status" value="1"/>
</dbReference>
<dbReference type="Proteomes" id="UP000192727">
    <property type="component" value="Chromosome"/>
</dbReference>
<dbReference type="InterPro" id="IPR005201">
    <property type="entry name" value="TIM_ENGase"/>
</dbReference>
<dbReference type="CDD" id="cd06547">
    <property type="entry name" value="GH85_ENGase"/>
    <property type="match status" value="1"/>
</dbReference>
<proteinExistence type="predicted"/>
<evidence type="ECO:0000259" key="3">
    <source>
        <dbReference type="PROSITE" id="PS50022"/>
    </source>
</evidence>
<dbReference type="Pfam" id="PF21910">
    <property type="entry name" value="GH85_C"/>
    <property type="match status" value="1"/>
</dbReference>
<feature type="domain" description="PKD" evidence="4">
    <location>
        <begin position="692"/>
        <end position="777"/>
    </location>
</feature>
<dbReference type="GO" id="GO:0005829">
    <property type="term" value="C:cytosol"/>
    <property type="evidence" value="ECO:0007669"/>
    <property type="project" value="UniProtKB-SubCell"/>
</dbReference>
<feature type="chain" id="PRO_5039627891" evidence="2">
    <location>
        <begin position="42"/>
        <end position="933"/>
    </location>
</feature>
<dbReference type="InterPro" id="IPR054110">
    <property type="entry name" value="EndoD-like_D2"/>
</dbReference>
<dbReference type="InterPro" id="IPR022409">
    <property type="entry name" value="PKD/Chitinase_dom"/>
</dbReference>
<evidence type="ECO:0000259" key="4">
    <source>
        <dbReference type="PROSITE" id="PS50093"/>
    </source>
</evidence>
<dbReference type="InterPro" id="IPR032979">
    <property type="entry name" value="ENGase"/>
</dbReference>
<organism evidence="5 6">
    <name type="scientific">Paenibacillus larvae subsp. pulvifaciens</name>
    <dbReference type="NCBI Taxonomy" id="1477"/>
    <lineage>
        <taxon>Bacteria</taxon>
        <taxon>Bacillati</taxon>
        <taxon>Bacillota</taxon>
        <taxon>Bacilli</taxon>
        <taxon>Bacillales</taxon>
        <taxon>Paenibacillaceae</taxon>
        <taxon>Paenibacillus</taxon>
    </lineage>
</organism>
<dbReference type="Pfam" id="PF00754">
    <property type="entry name" value="F5_F8_type_C"/>
    <property type="match status" value="1"/>
</dbReference>
<dbReference type="Gene3D" id="3.20.20.80">
    <property type="entry name" value="Glycosidases"/>
    <property type="match status" value="1"/>
</dbReference>
<evidence type="ECO:0000256" key="1">
    <source>
        <dbReference type="SAM" id="MobiDB-lite"/>
    </source>
</evidence>
<dbReference type="InterPro" id="IPR013783">
    <property type="entry name" value="Ig-like_fold"/>
</dbReference>
<dbReference type="CDD" id="cd00146">
    <property type="entry name" value="PKD"/>
    <property type="match status" value="1"/>
</dbReference>
<dbReference type="AlphaFoldDB" id="A0A1V0UNU9"/>
<feature type="region of interest" description="Disordered" evidence="1">
    <location>
        <begin position="720"/>
        <end position="740"/>
    </location>
</feature>
<protein>
    <submittedName>
        <fullName evidence="5">Endo-beta-N-acetylglucosaminidase</fullName>
    </submittedName>
</protein>
<dbReference type="InterPro" id="IPR035986">
    <property type="entry name" value="PKD_dom_sf"/>
</dbReference>
<feature type="domain" description="F5/8 type C" evidence="3">
    <location>
        <begin position="773"/>
        <end position="917"/>
    </location>
</feature>
<dbReference type="EMBL" id="CP020557">
    <property type="protein sequence ID" value="ARF66638.1"/>
    <property type="molecule type" value="Genomic_DNA"/>
</dbReference>
<dbReference type="InterPro" id="IPR000601">
    <property type="entry name" value="PKD_dom"/>
</dbReference>
<dbReference type="Pfam" id="PF18911">
    <property type="entry name" value="PKD_4"/>
    <property type="match status" value="1"/>
</dbReference>
<dbReference type="SUPFAM" id="SSF49785">
    <property type="entry name" value="Galactose-binding domain-like"/>
    <property type="match status" value="1"/>
</dbReference>
<name>A0A1V0UNU9_9BACL</name>
<reference evidence="5 6" key="1">
    <citation type="submission" date="2017-03" db="EMBL/GenBank/DDBJ databases">
        <title>Paenibacillus larvae genome sequencing.</title>
        <authorList>
            <person name="Dingman D.W."/>
        </authorList>
    </citation>
    <scope>NUCLEOTIDE SEQUENCE [LARGE SCALE GENOMIC DNA]</scope>
    <source>
        <strain evidence="5 6">SAG 10367</strain>
    </source>
</reference>
<evidence type="ECO:0000256" key="2">
    <source>
        <dbReference type="SAM" id="SignalP"/>
    </source>
</evidence>
<dbReference type="InterPro" id="IPR000421">
    <property type="entry name" value="FA58C"/>
</dbReference>
<dbReference type="PROSITE" id="PS50093">
    <property type="entry name" value="PKD"/>
    <property type="match status" value="1"/>
</dbReference>
<keyword evidence="2" id="KW-0732">Signal</keyword>
<evidence type="ECO:0000313" key="6">
    <source>
        <dbReference type="Proteomes" id="UP000192727"/>
    </source>
</evidence>
<dbReference type="PANTHER" id="PTHR13246:SF1">
    <property type="entry name" value="CYTOSOLIC ENDO-BETA-N-ACETYLGLUCOSAMINIDASE"/>
    <property type="match status" value="1"/>
</dbReference>
<dbReference type="PROSITE" id="PS50022">
    <property type="entry name" value="FA58C_3"/>
    <property type="match status" value="1"/>
</dbReference>
<dbReference type="PANTHER" id="PTHR13246">
    <property type="entry name" value="ENDO BETA N-ACETYLGLUCOSAMINIDASE"/>
    <property type="match status" value="1"/>
</dbReference>
<dbReference type="SMART" id="SM00231">
    <property type="entry name" value="FA58C"/>
    <property type="match status" value="1"/>
</dbReference>
<dbReference type="SUPFAM" id="SSF49299">
    <property type="entry name" value="PKD domain"/>
    <property type="match status" value="1"/>
</dbReference>
<dbReference type="Pfam" id="PF03644">
    <property type="entry name" value="Glyco_hydro_85"/>
    <property type="match status" value="1"/>
</dbReference>
<gene>
    <name evidence="5" type="ORF">B7C51_00720</name>
</gene>
<accession>A0A1V0UNU9</accession>
<sequence>MKPLSYIFVSRRELLMKRSMKKKWKVIVSTAILAAAFTGFASQTEAAQPHSSYWYPDSLLKWDPKQDKDADFNKGTVKLQKRTKGFNQVNPNALADPKVVALAAMNPSTSGTPSQGSDKFNIYAFNNWQYIDKLVMWGGSAGEGLIVPPSADVIDAAHKNGVPVLGTVFLPQTEHGGKIAWMRELIQKDDKGCFPVADKLLEAAAYYGFDGWFINQETQGATREDAAQMQEFLTYLQNKKPENMEILWYDSMIDTGQVAWQGALTNRNRMFFQNGGQQVADGMFIDFRWQYGATAFQQSPEAAKRLGRSPYDLFAGIDVEANGYNTKINWPVLFPKGKKATTSLGIYRPDWAFNSSKTFEEYMEKEQIFWAGAQKNPALAALPEGADPKGWSGIAHYINDQSAVTGTPFITHFNTGNGKLFAVDGEVVRDKEWNNRSLQDVLPSWRWIAESDGTALKPDFDWSKAYFGGSSLKVKGDLSPAHPTKVKLYKADLSVQDDTAISLVYQTNSDKSTIKVGVSFSDEPDTFTYLDLKPGKDKNGWKQGAVDLSPYAGKKVAALSLEFGSSGEIRDFQANIGELAIENRTEQPASLPAVSGLNIRETEFTEGIYGDGRLEWNKLSGDDVLYYQVYRVKPDHTREYIGATPNNVYYVPQMKRTGKEASTVLEVVPVNRSYRQGEKTSVKFDWPAYPKPTAKFSAEKTLIAPGESVTFRNESSEVTESVEWSFPGARPETSTEENPSVAFPNEGTYTVTLRAKNSEGEDVATKKEFITVTKEAAGGVGDLALNKQATASSFVNDREAPKFALDGNDKTKWCAVGDGPHWLTVDLGSTRKVSGFVVKHAEAGGEAAAFNTRDFEISVSLDGKNWTQVVDVKGNTLGTSKHSIALTEARYVKLNVTKPTQGGDTAARIYGFEVHGLKAPVPTFTDIQDHWAR</sequence>
<dbReference type="Gene3D" id="2.60.120.260">
    <property type="entry name" value="Galactose-binding domain-like"/>
    <property type="match status" value="2"/>
</dbReference>
<dbReference type="Gene3D" id="2.60.40.10">
    <property type="entry name" value="Immunoglobulins"/>
    <property type="match status" value="2"/>
</dbReference>
<evidence type="ECO:0000313" key="5">
    <source>
        <dbReference type="EMBL" id="ARF66638.1"/>
    </source>
</evidence>
<dbReference type="InterPro" id="IPR008979">
    <property type="entry name" value="Galactose-bd-like_sf"/>
</dbReference>
<dbReference type="GO" id="GO:0033925">
    <property type="term" value="F:mannosyl-glycoprotein endo-beta-N-acetylglucosaminidase activity"/>
    <property type="evidence" value="ECO:0007669"/>
    <property type="project" value="InterPro"/>
</dbReference>
<feature type="signal peptide" evidence="2">
    <location>
        <begin position="1"/>
        <end position="41"/>
    </location>
</feature>